<evidence type="ECO:0000259" key="7">
    <source>
        <dbReference type="PROSITE" id="PS50850"/>
    </source>
</evidence>
<feature type="transmembrane region" description="Helical" evidence="6">
    <location>
        <begin position="87"/>
        <end position="106"/>
    </location>
</feature>
<evidence type="ECO:0000313" key="8">
    <source>
        <dbReference type="EMBL" id="RNB77503.1"/>
    </source>
</evidence>
<reference evidence="8 9" key="1">
    <citation type="submission" date="2018-10" db="EMBL/GenBank/DDBJ databases">
        <title>Phylogenomics of Brevibacillus.</title>
        <authorList>
            <person name="Dunlap C."/>
        </authorList>
    </citation>
    <scope>NUCLEOTIDE SEQUENCE [LARGE SCALE GENOMIC DNA]</scope>
    <source>
        <strain evidence="8 9">JCM 15085</strain>
    </source>
</reference>
<dbReference type="EMBL" id="RHHT01000030">
    <property type="protein sequence ID" value="RNB77503.1"/>
    <property type="molecule type" value="Genomic_DNA"/>
</dbReference>
<keyword evidence="5 6" id="KW-0472">Membrane</keyword>
<proteinExistence type="predicted"/>
<dbReference type="Pfam" id="PF07690">
    <property type="entry name" value="MFS_1"/>
    <property type="match status" value="1"/>
</dbReference>
<feature type="transmembrane region" description="Helical" evidence="6">
    <location>
        <begin position="21"/>
        <end position="44"/>
    </location>
</feature>
<dbReference type="RefSeq" id="WP_122914008.1">
    <property type="nucleotide sequence ID" value="NZ_RHHT01000030.1"/>
</dbReference>
<dbReference type="SUPFAM" id="SSF103473">
    <property type="entry name" value="MFS general substrate transporter"/>
    <property type="match status" value="1"/>
</dbReference>
<feature type="transmembrane region" description="Helical" evidence="6">
    <location>
        <begin position="179"/>
        <end position="201"/>
    </location>
</feature>
<dbReference type="InterPro" id="IPR020846">
    <property type="entry name" value="MFS_dom"/>
</dbReference>
<dbReference type="GO" id="GO:0005886">
    <property type="term" value="C:plasma membrane"/>
    <property type="evidence" value="ECO:0007669"/>
    <property type="project" value="UniProtKB-SubCell"/>
</dbReference>
<evidence type="ECO:0000256" key="1">
    <source>
        <dbReference type="ARBA" id="ARBA00004651"/>
    </source>
</evidence>
<gene>
    <name evidence="8" type="ORF">EDM58_14665</name>
</gene>
<dbReference type="PANTHER" id="PTHR43791">
    <property type="entry name" value="PERMEASE-RELATED"/>
    <property type="match status" value="1"/>
</dbReference>
<feature type="transmembrane region" description="Helical" evidence="6">
    <location>
        <begin position="341"/>
        <end position="364"/>
    </location>
</feature>
<accession>A0A3M8CPD9</accession>
<evidence type="ECO:0000256" key="6">
    <source>
        <dbReference type="SAM" id="Phobius"/>
    </source>
</evidence>
<feature type="transmembrane region" description="Helical" evidence="6">
    <location>
        <begin position="371"/>
        <end position="392"/>
    </location>
</feature>
<protein>
    <submittedName>
        <fullName evidence="8">MFS transporter</fullName>
    </submittedName>
</protein>
<dbReference type="InterPro" id="IPR036259">
    <property type="entry name" value="MFS_trans_sf"/>
</dbReference>
<organism evidence="8 9">
    <name type="scientific">Brevibacillus panacihumi</name>
    <dbReference type="NCBI Taxonomy" id="497735"/>
    <lineage>
        <taxon>Bacteria</taxon>
        <taxon>Bacillati</taxon>
        <taxon>Bacillota</taxon>
        <taxon>Bacilli</taxon>
        <taxon>Bacillales</taxon>
        <taxon>Paenibacillaceae</taxon>
        <taxon>Brevibacillus</taxon>
    </lineage>
</organism>
<feature type="transmembrane region" description="Helical" evidence="6">
    <location>
        <begin position="56"/>
        <end position="75"/>
    </location>
</feature>
<feature type="transmembrane region" description="Helical" evidence="6">
    <location>
        <begin position="250"/>
        <end position="271"/>
    </location>
</feature>
<dbReference type="InterPro" id="IPR011701">
    <property type="entry name" value="MFS"/>
</dbReference>
<feature type="transmembrane region" description="Helical" evidence="6">
    <location>
        <begin position="112"/>
        <end position="133"/>
    </location>
</feature>
<dbReference type="Gene3D" id="1.20.1250.20">
    <property type="entry name" value="MFS general substrate transporter like domains"/>
    <property type="match status" value="2"/>
</dbReference>
<dbReference type="AlphaFoldDB" id="A0A3M8CPD9"/>
<dbReference type="PROSITE" id="PS50850">
    <property type="entry name" value="MFS"/>
    <property type="match status" value="1"/>
</dbReference>
<evidence type="ECO:0000313" key="9">
    <source>
        <dbReference type="Proteomes" id="UP000281915"/>
    </source>
</evidence>
<dbReference type="CDD" id="cd17319">
    <property type="entry name" value="MFS_ExuT_GudP_like"/>
    <property type="match status" value="1"/>
</dbReference>
<comment type="caution">
    <text evidence="8">The sequence shown here is derived from an EMBL/GenBank/DDBJ whole genome shotgun (WGS) entry which is preliminary data.</text>
</comment>
<keyword evidence="3 6" id="KW-0812">Transmembrane</keyword>
<dbReference type="GO" id="GO:0022857">
    <property type="term" value="F:transmembrane transporter activity"/>
    <property type="evidence" value="ECO:0007669"/>
    <property type="project" value="InterPro"/>
</dbReference>
<dbReference type="FunFam" id="1.20.1250.20:FF:000018">
    <property type="entry name" value="MFS transporter permease"/>
    <property type="match status" value="1"/>
</dbReference>
<keyword evidence="4 6" id="KW-1133">Transmembrane helix</keyword>
<keyword evidence="2" id="KW-0813">Transport</keyword>
<evidence type="ECO:0000256" key="4">
    <source>
        <dbReference type="ARBA" id="ARBA00022989"/>
    </source>
</evidence>
<evidence type="ECO:0000256" key="3">
    <source>
        <dbReference type="ARBA" id="ARBA00022692"/>
    </source>
</evidence>
<comment type="subcellular location">
    <subcellularLocation>
        <location evidence="1">Cell membrane</location>
        <topology evidence="1">Multi-pass membrane protein</topology>
    </subcellularLocation>
</comment>
<feature type="transmembrane region" description="Helical" evidence="6">
    <location>
        <begin position="316"/>
        <end position="335"/>
    </location>
</feature>
<evidence type="ECO:0000256" key="5">
    <source>
        <dbReference type="ARBA" id="ARBA00023136"/>
    </source>
</evidence>
<evidence type="ECO:0000256" key="2">
    <source>
        <dbReference type="ARBA" id="ARBA00022448"/>
    </source>
</evidence>
<feature type="transmembrane region" description="Helical" evidence="6">
    <location>
        <begin position="145"/>
        <end position="167"/>
    </location>
</feature>
<dbReference type="Proteomes" id="UP000281915">
    <property type="component" value="Unassembled WGS sequence"/>
</dbReference>
<feature type="transmembrane region" description="Helical" evidence="6">
    <location>
        <begin position="283"/>
        <end position="304"/>
    </location>
</feature>
<dbReference type="PANTHER" id="PTHR43791:SF100">
    <property type="entry name" value="SUGAR TRANSPORTER"/>
    <property type="match status" value="1"/>
</dbReference>
<name>A0A3M8CPD9_9BACL</name>
<feature type="transmembrane region" description="Helical" evidence="6">
    <location>
        <begin position="404"/>
        <end position="425"/>
    </location>
</feature>
<sequence length="436" mass="48379">MSQITTDAIEQRTIRKITLRLIPFLFLLYIIAYLDRVNIGYAALEMNQDLGITSEVFGAVAGIFFLGYFLFEVPSNILLNRLGARVWIARILVSWGIVVVMTGFVQSAGYLYVLRFLLGVAEAGFFPGIVLYITFWFPARARGRAIALFMTAIAASQIIGAPVSTWLMTNIHWFGLEGWRWMFILEGLPAVLLGIVTYFYLIDRPEKAKWLTAEEKDWLVQELQKDRKTNSQAHTHSTKENLQALKNPKVWYLAIIYSTLGIGQLAIAFWLPTILKDLASALSNIQIGLISMLPNIAAAVAMVFWARRSDRTGERYMHAAIPALIGAFGLLMMGFMPNPVLSMVMLTIAMVGMYCFFGPFWALSSVYLGEAAVIGIAVINSIGNLGGFLGPYGMGMITERTGSVQIGIIFLGASVLVSAIMVLMIRMKKTNTHIEA</sequence>
<feature type="domain" description="Major facilitator superfamily (MFS) profile" evidence="7">
    <location>
        <begin position="21"/>
        <end position="430"/>
    </location>
</feature>